<evidence type="ECO:0000256" key="2">
    <source>
        <dbReference type="ARBA" id="ARBA00022741"/>
    </source>
</evidence>
<dbReference type="InterPro" id="IPR032875">
    <property type="entry name" value="Succ_CoA_lig_flav_dom"/>
</dbReference>
<feature type="domain" description="CoA-binding" evidence="4">
    <location>
        <begin position="6"/>
        <end position="101"/>
    </location>
</feature>
<keyword evidence="2" id="KW-0547">Nucleotide-binding</keyword>
<dbReference type="EMBL" id="JACNJZ010000061">
    <property type="protein sequence ID" value="MBC8316945.1"/>
    <property type="molecule type" value="Genomic_DNA"/>
</dbReference>
<dbReference type="InterPro" id="IPR016102">
    <property type="entry name" value="Succinyl-CoA_synth-like"/>
</dbReference>
<sequence length="455" mass="48721">MDFSSFFRPETVAVIGVSYSSDQHPANVIFSKNLLRYPARIFPVNPKGGELLGQEVFSSISKIPEAIDLAVIAVRADLVPLIISECIKAGVKGAIVISGGFAEVGRHDLQDALIKAASKDNFPVIGPNCLGSFCPGFIDTFFLPSERVVQPPSGNVAIISQSGGILVDLLVKFADEGIGISSAISIGNKALIREIQLLEHFSHDPETDVIAFYIEGFKENEGRHFVKKAALCPKPVVVIKSGKTEQGSRAVSSHTASLAGDYKVFEGVCKQHGIFVAQDEFELVNYCEALSCYSESSGRKIGVVSASGGHGALSVDACTHHGLEVPVLSETLQKELKEVLSENVKSIASIGNPIDLTGSAKEYDFVQTVEILSGSDEIDCILLLILPYVPGISSDLGARVSLIYRKFGKPLVAYVPHVDKYRMLIEGFELNKVPVSSSIEGAVLMAKAIGTKRNA</sequence>
<dbReference type="GO" id="GO:0005524">
    <property type="term" value="F:ATP binding"/>
    <property type="evidence" value="ECO:0007669"/>
    <property type="project" value="UniProtKB-KW"/>
</dbReference>
<comment type="caution">
    <text evidence="5">The sequence shown here is derived from an EMBL/GenBank/DDBJ whole genome shotgun (WGS) entry which is preliminary data.</text>
</comment>
<reference evidence="5 6" key="1">
    <citation type="submission" date="2020-08" db="EMBL/GenBank/DDBJ databases">
        <title>Bridging the membrane lipid divide: bacteria of the FCB group superphylum have the potential to synthesize archaeal ether lipids.</title>
        <authorList>
            <person name="Villanueva L."/>
            <person name="Von Meijenfeldt F.A.B."/>
            <person name="Westbye A.B."/>
            <person name="Yadav S."/>
            <person name="Hopmans E.C."/>
            <person name="Dutilh B.E."/>
            <person name="Sinninghe Damste J.S."/>
        </authorList>
    </citation>
    <scope>NUCLEOTIDE SEQUENCE [LARGE SCALE GENOMIC DNA]</scope>
    <source>
        <strain evidence="5">NIOZ-UU47</strain>
    </source>
</reference>
<dbReference type="PANTHER" id="PTHR43334">
    <property type="entry name" value="ACETATE--COA LIGASE [ADP-FORMING]"/>
    <property type="match status" value="1"/>
</dbReference>
<dbReference type="InterPro" id="IPR051538">
    <property type="entry name" value="Acyl-CoA_Synth/Transferase"/>
</dbReference>
<dbReference type="SMART" id="SM00881">
    <property type="entry name" value="CoA_binding"/>
    <property type="match status" value="1"/>
</dbReference>
<dbReference type="Pfam" id="PF13380">
    <property type="entry name" value="CoA_binding_2"/>
    <property type="match status" value="1"/>
</dbReference>
<gene>
    <name evidence="5" type="ORF">H8E41_03500</name>
</gene>
<dbReference type="Pfam" id="PF13607">
    <property type="entry name" value="Succ_CoA_lig"/>
    <property type="match status" value="1"/>
</dbReference>
<dbReference type="InterPro" id="IPR036291">
    <property type="entry name" value="NAD(P)-bd_dom_sf"/>
</dbReference>
<dbReference type="InterPro" id="IPR003781">
    <property type="entry name" value="CoA-bd"/>
</dbReference>
<organism evidence="5 6">
    <name type="scientific">Candidatus Desulfobia pelagia</name>
    <dbReference type="NCBI Taxonomy" id="2841692"/>
    <lineage>
        <taxon>Bacteria</taxon>
        <taxon>Pseudomonadati</taxon>
        <taxon>Thermodesulfobacteriota</taxon>
        <taxon>Desulfobulbia</taxon>
        <taxon>Desulfobulbales</taxon>
        <taxon>Desulfobulbaceae</taxon>
        <taxon>Candidatus Desulfobia</taxon>
    </lineage>
</organism>
<evidence type="ECO:0000313" key="5">
    <source>
        <dbReference type="EMBL" id="MBC8316945.1"/>
    </source>
</evidence>
<proteinExistence type="predicted"/>
<dbReference type="SUPFAM" id="SSF52210">
    <property type="entry name" value="Succinyl-CoA synthetase domains"/>
    <property type="match status" value="2"/>
</dbReference>
<dbReference type="Gene3D" id="3.40.50.261">
    <property type="entry name" value="Succinyl-CoA synthetase domains"/>
    <property type="match status" value="2"/>
</dbReference>
<name>A0A8J6NCP4_9BACT</name>
<dbReference type="SUPFAM" id="SSF51735">
    <property type="entry name" value="NAD(P)-binding Rossmann-fold domains"/>
    <property type="match status" value="1"/>
</dbReference>
<dbReference type="AlphaFoldDB" id="A0A8J6NCP4"/>
<evidence type="ECO:0000313" key="6">
    <source>
        <dbReference type="Proteomes" id="UP000614424"/>
    </source>
</evidence>
<accession>A0A8J6NCP4</accession>
<dbReference type="Proteomes" id="UP000614424">
    <property type="component" value="Unassembled WGS sequence"/>
</dbReference>
<dbReference type="GO" id="GO:0016874">
    <property type="term" value="F:ligase activity"/>
    <property type="evidence" value="ECO:0007669"/>
    <property type="project" value="UniProtKB-KW"/>
</dbReference>
<evidence type="ECO:0000256" key="1">
    <source>
        <dbReference type="ARBA" id="ARBA00022598"/>
    </source>
</evidence>
<protein>
    <submittedName>
        <fullName evidence="5">CoA-binding protein</fullName>
    </submittedName>
</protein>
<dbReference type="Gene3D" id="3.40.50.720">
    <property type="entry name" value="NAD(P)-binding Rossmann-like Domain"/>
    <property type="match status" value="1"/>
</dbReference>
<evidence type="ECO:0000259" key="4">
    <source>
        <dbReference type="SMART" id="SM00881"/>
    </source>
</evidence>
<evidence type="ECO:0000256" key="3">
    <source>
        <dbReference type="ARBA" id="ARBA00022840"/>
    </source>
</evidence>
<keyword evidence="1" id="KW-0436">Ligase</keyword>
<dbReference type="PANTHER" id="PTHR43334:SF2">
    <property type="entry name" value="ACETATE--COA LIGASE [ADP-FORMING]"/>
    <property type="match status" value="1"/>
</dbReference>
<keyword evidence="3" id="KW-0067">ATP-binding</keyword>